<organism evidence="2 3">
    <name type="scientific">Kitasatospora arboriphila</name>
    <dbReference type="NCBI Taxonomy" id="258052"/>
    <lineage>
        <taxon>Bacteria</taxon>
        <taxon>Bacillati</taxon>
        <taxon>Actinomycetota</taxon>
        <taxon>Actinomycetes</taxon>
        <taxon>Kitasatosporales</taxon>
        <taxon>Streptomycetaceae</taxon>
        <taxon>Kitasatospora</taxon>
    </lineage>
</organism>
<comment type="caution">
    <text evidence="2">The sequence shown here is derived from an EMBL/GenBank/DDBJ whole genome shotgun (WGS) entry which is preliminary data.</text>
</comment>
<evidence type="ECO:0000313" key="3">
    <source>
        <dbReference type="Proteomes" id="UP001499987"/>
    </source>
</evidence>
<dbReference type="EMBL" id="BAAALD010000051">
    <property type="protein sequence ID" value="GAA1100168.1"/>
    <property type="molecule type" value="Genomic_DNA"/>
</dbReference>
<dbReference type="Proteomes" id="UP001499987">
    <property type="component" value="Unassembled WGS sequence"/>
</dbReference>
<dbReference type="Gene3D" id="3.90.1200.10">
    <property type="match status" value="1"/>
</dbReference>
<protein>
    <recommendedName>
        <fullName evidence="1">Aminoglycoside phosphotransferase domain-containing protein</fullName>
    </recommendedName>
</protein>
<dbReference type="InterPro" id="IPR002575">
    <property type="entry name" value="Aminoglycoside_PTrfase"/>
</dbReference>
<dbReference type="SUPFAM" id="SSF56112">
    <property type="entry name" value="Protein kinase-like (PK-like)"/>
    <property type="match status" value="1"/>
</dbReference>
<name>A0ABP4EA76_9ACTN</name>
<evidence type="ECO:0000259" key="1">
    <source>
        <dbReference type="Pfam" id="PF01636"/>
    </source>
</evidence>
<gene>
    <name evidence="2" type="ORF">GCM10009663_48600</name>
</gene>
<dbReference type="InterPro" id="IPR011009">
    <property type="entry name" value="Kinase-like_dom_sf"/>
</dbReference>
<dbReference type="Pfam" id="PF01636">
    <property type="entry name" value="APH"/>
    <property type="match status" value="1"/>
</dbReference>
<keyword evidence="3" id="KW-1185">Reference proteome</keyword>
<evidence type="ECO:0000313" key="2">
    <source>
        <dbReference type="EMBL" id="GAA1100168.1"/>
    </source>
</evidence>
<feature type="domain" description="Aminoglycoside phosphotransferase" evidence="1">
    <location>
        <begin position="15"/>
        <end position="217"/>
    </location>
</feature>
<sequence length="272" mass="29808">MTGQWSTHGIELLADRVVKRFRPCTDGEPEREWRALTVLGQHCPDLAPAPLRADLAATPPTVVMARIPGTPLRGSAVTVDQANALAAALAQMYASVPGPVAERLPPRLWNEHHATRGIRTRHEQLRRTAPSRAVRHAVAEGMRWLDLAGRPPAGGPDLPAVLGQADGNLANFLWDGSKVRVVDFEDSGRSDRAYELAEVVEHVSAWVDSDLDIPHFLGLFDLAPAELRRLHESRRLFALLWLLVLALEDPARARNPAGTAEHQAARLLALLD</sequence>
<proteinExistence type="predicted"/>
<dbReference type="RefSeq" id="WP_344625783.1">
    <property type="nucleotide sequence ID" value="NZ_BAAALD010000051.1"/>
</dbReference>
<accession>A0ABP4EA76</accession>
<reference evidence="3" key="1">
    <citation type="journal article" date="2019" name="Int. J. Syst. Evol. Microbiol.">
        <title>The Global Catalogue of Microorganisms (GCM) 10K type strain sequencing project: providing services to taxonomists for standard genome sequencing and annotation.</title>
        <authorList>
            <consortium name="The Broad Institute Genomics Platform"/>
            <consortium name="The Broad Institute Genome Sequencing Center for Infectious Disease"/>
            <person name="Wu L."/>
            <person name="Ma J."/>
        </authorList>
    </citation>
    <scope>NUCLEOTIDE SEQUENCE [LARGE SCALE GENOMIC DNA]</scope>
    <source>
        <strain evidence="3">JCM 13002</strain>
    </source>
</reference>